<comment type="caution">
    <text evidence="7">The sequence shown here is derived from an EMBL/GenBank/DDBJ whole genome shotgun (WGS) entry which is preliminary data.</text>
</comment>
<feature type="coiled-coil region" evidence="5">
    <location>
        <begin position="639"/>
        <end position="755"/>
    </location>
</feature>
<keyword evidence="1 5" id="KW-0175">Coiled coil</keyword>
<dbReference type="AlphaFoldDB" id="A0AAP0JLC8"/>
<dbReference type="PANTHER" id="PTHR31908:SF2">
    <property type="entry name" value="PROTEIN CROWDED NUCLEI 4"/>
    <property type="match status" value="1"/>
</dbReference>
<dbReference type="InterPro" id="IPR040418">
    <property type="entry name" value="CRWN"/>
</dbReference>
<accession>A0AAP0JLC8</accession>
<comment type="similarity">
    <text evidence="4">Belongs to the CRWN family.</text>
</comment>
<feature type="compositionally biased region" description="Polar residues" evidence="6">
    <location>
        <begin position="871"/>
        <end position="896"/>
    </location>
</feature>
<reference evidence="7 8" key="1">
    <citation type="submission" date="2024-01" db="EMBL/GenBank/DDBJ databases">
        <title>Genome assemblies of Stephania.</title>
        <authorList>
            <person name="Yang L."/>
        </authorList>
    </citation>
    <scope>NUCLEOTIDE SEQUENCE [LARGE SCALE GENOMIC DNA]</scope>
    <source>
        <strain evidence="7">YNDBR</strain>
        <tissue evidence="7">Leaf</tissue>
    </source>
</reference>
<evidence type="ECO:0000313" key="8">
    <source>
        <dbReference type="Proteomes" id="UP001420932"/>
    </source>
</evidence>
<feature type="coiled-coil region" evidence="5">
    <location>
        <begin position="490"/>
        <end position="555"/>
    </location>
</feature>
<proteinExistence type="inferred from homology"/>
<evidence type="ECO:0000256" key="5">
    <source>
        <dbReference type="SAM" id="Coils"/>
    </source>
</evidence>
<dbReference type="EMBL" id="JBBNAF010000006">
    <property type="protein sequence ID" value="KAK9135258.1"/>
    <property type="molecule type" value="Genomic_DNA"/>
</dbReference>
<evidence type="ECO:0008006" key="9">
    <source>
        <dbReference type="Google" id="ProtNLM"/>
    </source>
</evidence>
<evidence type="ECO:0000313" key="7">
    <source>
        <dbReference type="EMBL" id="KAK9135258.1"/>
    </source>
</evidence>
<evidence type="ECO:0000256" key="3">
    <source>
        <dbReference type="ARBA" id="ARBA00024186"/>
    </source>
</evidence>
<evidence type="ECO:0000256" key="4">
    <source>
        <dbReference type="ARBA" id="ARBA00024208"/>
    </source>
</evidence>
<keyword evidence="2" id="KW-0539">Nucleus</keyword>
<feature type="coiled-coil region" evidence="5">
    <location>
        <begin position="139"/>
        <end position="325"/>
    </location>
</feature>
<organism evidence="7 8">
    <name type="scientific">Stephania yunnanensis</name>
    <dbReference type="NCBI Taxonomy" id="152371"/>
    <lineage>
        <taxon>Eukaryota</taxon>
        <taxon>Viridiplantae</taxon>
        <taxon>Streptophyta</taxon>
        <taxon>Embryophyta</taxon>
        <taxon>Tracheophyta</taxon>
        <taxon>Spermatophyta</taxon>
        <taxon>Magnoliopsida</taxon>
        <taxon>Ranunculales</taxon>
        <taxon>Menispermaceae</taxon>
        <taxon>Menispermoideae</taxon>
        <taxon>Cissampelideae</taxon>
        <taxon>Stephania</taxon>
    </lineage>
</organism>
<comment type="subcellular location">
    <subcellularLocation>
        <location evidence="3">Nucleus lamina</location>
    </subcellularLocation>
</comment>
<dbReference type="PANTHER" id="PTHR31908">
    <property type="entry name" value="PROTEIN CROWDED NUCLEI 4"/>
    <property type="match status" value="1"/>
</dbReference>
<dbReference type="GO" id="GO:0006997">
    <property type="term" value="P:nucleus organization"/>
    <property type="evidence" value="ECO:0007669"/>
    <property type="project" value="InterPro"/>
</dbReference>
<feature type="region of interest" description="Disordered" evidence="6">
    <location>
        <begin position="869"/>
        <end position="904"/>
    </location>
</feature>
<sequence>MVTVYLRYETVRAGGKGLVLNPRRGNREPTYLHEQKALLKHNYDHEKDRIHCTERKKEGLLEWFGAVRRHGDASGSERGLGDHSRFQRRWIASFRVLDAVATTSSRGTDETILMTRLREAGLDEESVKRSDKASLIAYIAEREAEIEKTLREIRAEYAESKVAADSKMAEARNMLEDAQKKFSDAEIKMRSVVSLQEDANRYHRAAERKLHEVEEREDDVRRRLTIFKSECEEGKNKICLERQSLSERLKRVQQEQEKLLDGQALLNQREEYVLGRSQELSRLGKELEASKLALETEFEFLNEEKTKLEQNMATLIAREEAVNKREALVENKEQELLFGMKKLSSREHVSALSLLIAVSFTPFVAADETQRFMAEQEVALLMRKSDLEAEMSQKVHSIEQEMESKRRVLELREVDLSDREKFVQEKEHELEAQSRILLENDKDVKQKLQILEEKEKNFTAVEKAIELEKMHIQRETEDLLNMRLETGKSANYLEKLRKEVQEAEEKLEESKIERSELLILETKLKEEIDSVRAQKLDLLSEADELKAQKSKFESEWELIDEKRYELQKEAERIFKEKECFSKFLKEERDSLRLEKEAFRHQFKQEVESLSQERGAFISKIQQEHSEWFNKIQQDRAILIQDMELQKRELEISIRKRQEEVDGHLREKEEAFEKEKLKEYRYIESLKEAIAREQENIVVERKKLDDEKLEISQERERWEEELVELKRFIEELQSHREKLKEQRELLHADRERIDIQIQQLNHLEDLKTASERLDLIETQEENVKSLKKKPPKKIFKSCTVARDIEFNLHKSKEDSSDCLALRVRSKEAQESFSPPVSTPFSWIKRCTEMIFKLSPDKLSYNHTEKSLRNALEESNYSQSQPENSKGTSDIFEQQILNEKNHFEKS</sequence>
<evidence type="ECO:0000256" key="1">
    <source>
        <dbReference type="ARBA" id="ARBA00023054"/>
    </source>
</evidence>
<dbReference type="Proteomes" id="UP001420932">
    <property type="component" value="Unassembled WGS sequence"/>
</dbReference>
<dbReference type="GO" id="GO:0005652">
    <property type="term" value="C:nuclear lamina"/>
    <property type="evidence" value="ECO:0007669"/>
    <property type="project" value="UniProtKB-SubCell"/>
</dbReference>
<evidence type="ECO:0000256" key="6">
    <source>
        <dbReference type="SAM" id="MobiDB-lite"/>
    </source>
</evidence>
<protein>
    <recommendedName>
        <fullName evidence="9">Nuclear matrix constituent protein 1-like protein</fullName>
    </recommendedName>
</protein>
<gene>
    <name evidence="7" type="ORF">Syun_014588</name>
</gene>
<name>A0AAP0JLC8_9MAGN</name>
<evidence type="ECO:0000256" key="2">
    <source>
        <dbReference type="ARBA" id="ARBA00023242"/>
    </source>
</evidence>
<keyword evidence="8" id="KW-1185">Reference proteome</keyword>